<sequence>MAGATSGSAFFMVQDYDALKLNADTSPLLPVLKTQTTPLHGISVIVGGQRRVFTVYTEHLPYVGTPPDSTLGRAEALAEFARYTQLWLEQEGANEDVCFLETGADPQAPWVVQWSADNAQAFCQVLELWGPVARHTNISHKYSVEVENDCCDDVVGFLRGELLLPPQLLDRACRAYVAVLHALRVDLEWELMQGYWYMAVMPGLSERVNQRIFKPLYVPALVESRHTVAGKVQIRSVLELKLFTGYEASYSRPTINILDGVLLPLAHLLIPHIALMDRHTPEFTDTLEAVTRGRWEHLGQPEKDALLFAATYHFAVICQTFIACNRTVPILCEHLRCMNDTAEKDADHKISILSTFLRNRIRKDCMHLVNHTFGRPTHLQTSVVSVLLPVLKYSTSGEEKKPYGAVVLKELKGEKPRFLTIQYLRQDNPPFRALMQHVGMNPDISLHGLSADKADYGSLRILGHWATYNLMEHVEVGNVKMDRDGGALGQHMQVDLWGPNNQPNMSPGARYTIKINPATHGPCGYAAMCKTVLVSLYSSVLVAAIYGDPPTRVTEHTAPILAMGISPAALTSIAMHFFAAFGANKLFMGITPMGDVDPKSNTLLTDSQFELDLVQCRGKMFRPSEYNTTTAGFTWIREHGAFKTSQAQMHPIVYDLLANVNMKLVVSEFLAENKYQYLRPAFLNLAGVNIPAINTLITQDYRKAPVSLERSLTYFHCATMDVSKHAMNTEFRNKYYKVKLEPNTECYNESMYKFRRGGDDTEVGDTTATTITNIIKLYEMMEQTVVPISAINSNALSESLFKLCIKLMEQKNFTIIHDVEPIYATEKSRKRRAYSAHNSSDEEQYDDDEEEEVVPASKKKWGYGPVPIVEDNDDA</sequence>
<dbReference type="KEGG" id="vg:5141239"/>
<evidence type="ECO:0000313" key="3">
    <source>
        <dbReference type="Proteomes" id="UP000011238"/>
    </source>
</evidence>
<organism evidence="3">
    <name type="scientific">Ranid herpesvirus 1</name>
    <name type="common">Lucke tumor herpesvirus</name>
    <dbReference type="NCBI Taxonomy" id="85655"/>
    <lineage>
        <taxon>Viruses</taxon>
        <taxon>Duplodnaviria</taxon>
        <taxon>Heunggongvirae</taxon>
        <taxon>Peploviricota</taxon>
        <taxon>Herviviricetes</taxon>
        <taxon>Herpesvirales</taxon>
        <taxon>Alloherpesviridae</taxon>
        <taxon>Batravirus</taxon>
        <taxon>Batravirus ranidallo1</taxon>
    </lineage>
</organism>
<keyword evidence="3" id="KW-1185">Reference proteome</keyword>
<proteinExistence type="predicted"/>
<dbReference type="RefSeq" id="YP_656713.1">
    <property type="nucleotide sequence ID" value="NC_008211.1"/>
</dbReference>
<dbReference type="Proteomes" id="UP000011238">
    <property type="component" value="Segment"/>
</dbReference>
<reference evidence="3" key="1">
    <citation type="journal article" date="1999" name="J. Cancer Res. Clin. Oncol.">
        <title>Genomic studies of the Lucke tumor herpesvirus (RaHV-1).</title>
        <authorList>
            <person name="Davison A.J."/>
            <person name="Sauerbier W."/>
            <person name="Dolan A."/>
            <person name="Addison C."/>
            <person name="McKinnell R.G."/>
        </authorList>
    </citation>
    <scope>NUCLEOTIDE SEQUENCE [LARGE SCALE GENOMIC DNA]</scope>
    <source>
        <strain evidence="3">McKinnell</strain>
    </source>
</reference>
<name>Q14VQ0_9VIRU</name>
<reference evidence="2 3" key="2">
    <citation type="journal article" date="2006" name="J. Gen. Virol.">
        <title>Genome sequences of two frog herpesviruses.</title>
        <authorList>
            <person name="Davison A.J."/>
            <person name="Cunningham C."/>
            <person name="Sauerbier W."/>
            <person name="McKinnell R.G."/>
        </authorList>
    </citation>
    <scope>NUCLEOTIDE SEQUENCE [LARGE SCALE GENOMIC DNA]</scope>
    <source>
        <strain evidence="2 3">McKinnell</strain>
    </source>
</reference>
<protein>
    <submittedName>
        <fullName evidence="2">ORF58</fullName>
    </submittedName>
</protein>
<dbReference type="EMBL" id="DQ665917">
    <property type="protein sequence ID" value="ABG25716.1"/>
    <property type="molecule type" value="Genomic_DNA"/>
</dbReference>
<feature type="region of interest" description="Disordered" evidence="1">
    <location>
        <begin position="830"/>
        <end position="875"/>
    </location>
</feature>
<accession>Q14VQ0</accession>
<dbReference type="GeneID" id="5141239"/>
<evidence type="ECO:0000313" key="2">
    <source>
        <dbReference type="EMBL" id="ABG25716.1"/>
    </source>
</evidence>
<evidence type="ECO:0000256" key="1">
    <source>
        <dbReference type="SAM" id="MobiDB-lite"/>
    </source>
</evidence>
<feature type="compositionally biased region" description="Acidic residues" evidence="1">
    <location>
        <begin position="841"/>
        <end position="853"/>
    </location>
</feature>